<protein>
    <submittedName>
        <fullName evidence="3">Sulfite synthesis pathway protein</fullName>
    </submittedName>
</protein>
<feature type="compositionally biased region" description="Basic residues" evidence="2">
    <location>
        <begin position="84"/>
        <end position="104"/>
    </location>
</feature>
<evidence type="ECO:0000313" key="3">
    <source>
        <dbReference type="EMBL" id="ABG77070.1"/>
    </source>
</evidence>
<keyword evidence="1" id="KW-0460">Magnesium</keyword>
<evidence type="ECO:0000256" key="1">
    <source>
        <dbReference type="PIRSR" id="PIRSR600760-2"/>
    </source>
</evidence>
<organism evidence="3">
    <name type="scientific">Candidatus Endoriftia persephone str. Hot96_1+Hot96_2</name>
    <dbReference type="NCBI Taxonomy" id="394104"/>
    <lineage>
        <taxon>Bacteria</taxon>
        <taxon>Pseudomonadati</taxon>
        <taxon>Pseudomonadota</taxon>
        <taxon>Gammaproteobacteria</taxon>
        <taxon>Chromatiales</taxon>
        <taxon>Sedimenticolaceae</taxon>
        <taxon>Candidatus Endoriftia</taxon>
    </lineage>
</organism>
<keyword evidence="1" id="KW-0479">Metal-binding</keyword>
<evidence type="ECO:0000256" key="2">
    <source>
        <dbReference type="SAM" id="MobiDB-lite"/>
    </source>
</evidence>
<dbReference type="Gene3D" id="3.30.540.10">
    <property type="entry name" value="Fructose-1,6-Bisphosphatase, subunit A, domain 1"/>
    <property type="match status" value="1"/>
</dbReference>
<dbReference type="EMBL" id="DQ780072">
    <property type="protein sequence ID" value="ABG77070.1"/>
    <property type="molecule type" value="Genomic_DNA"/>
</dbReference>
<dbReference type="GO" id="GO:0046872">
    <property type="term" value="F:metal ion binding"/>
    <property type="evidence" value="ECO:0007669"/>
    <property type="project" value="UniProtKB-KW"/>
</dbReference>
<feature type="region of interest" description="Disordered" evidence="2">
    <location>
        <begin position="127"/>
        <end position="182"/>
    </location>
</feature>
<proteinExistence type="predicted"/>
<name>Q0PQT7_9GAMM</name>
<accession>Q0PQT7</accession>
<dbReference type="AlphaFoldDB" id="Q0PQT7"/>
<dbReference type="InterPro" id="IPR000760">
    <property type="entry name" value="Inositol_monophosphatase-like"/>
</dbReference>
<reference evidence="3" key="1">
    <citation type="journal article" date="2007" name="Science">
        <title>Physiological proteomics of the uncultured endosymbiont of Riftia pachyptila.</title>
        <authorList>
            <person name="Markert S."/>
            <person name="Arndt C."/>
            <person name="Felbeck H."/>
            <person name="Becher D."/>
            <person name="Sievert S.M."/>
            <person name="Hugler M."/>
            <person name="Albrecht D."/>
            <person name="Robidart J."/>
            <person name="Bench S."/>
            <person name="Feldman R.A."/>
            <person name="Hecker M."/>
            <person name="Schweder T."/>
        </authorList>
    </citation>
    <scope>NUCLEOTIDE SEQUENCE</scope>
</reference>
<dbReference type="SUPFAM" id="SSF56655">
    <property type="entry name" value="Carbohydrate phosphatase"/>
    <property type="match status" value="1"/>
</dbReference>
<feature type="binding site" evidence="1">
    <location>
        <position position="62"/>
    </location>
    <ligand>
        <name>Mg(2+)</name>
        <dbReference type="ChEBI" id="CHEBI:18420"/>
        <label>1</label>
        <note>catalytic</note>
    </ligand>
</feature>
<feature type="region of interest" description="Disordered" evidence="2">
    <location>
        <begin position="82"/>
        <end position="112"/>
    </location>
</feature>
<comment type="cofactor">
    <cofactor evidence="1">
        <name>Mg(2+)</name>
        <dbReference type="ChEBI" id="CHEBI:18420"/>
    </cofactor>
</comment>
<dbReference type="Pfam" id="PF00459">
    <property type="entry name" value="Inositol_P"/>
    <property type="match status" value="1"/>
</dbReference>
<sequence length="298" mass="33623">MDQLLELAKQAGDAIMEVYNSDDFGIEQKADDSPLTKADLASHQIIVEALERLTPEIPVLSEESAKIPFKTPPELEPLLADRPARRHPRVRQTQWRVHRQHRPGGKSAGDARRDLCAGAGALLLRRTWRGGVEKTGPGRGRGDSGASQAAQSSDRRRQPLPRRQFADQIPRKHRPSPADIHGQLAEVLPGGRGQRRSLPTPWPHLRVGHRRCAGGSGGCRRQNHHARYAAAALQHQRFAAQPLLLRVRRQQRRLVAIPRTRKGVIRVHSAYTWTKRSGQSGRNRTSRYTNYYYRRQAD</sequence>